<keyword evidence="5" id="KW-0472">Membrane</keyword>
<evidence type="ECO:0000256" key="4">
    <source>
        <dbReference type="ARBA" id="ARBA00022679"/>
    </source>
</evidence>
<dbReference type="GO" id="GO:0009247">
    <property type="term" value="P:glycolipid biosynthetic process"/>
    <property type="evidence" value="ECO:0007669"/>
    <property type="project" value="UniProtKB-ARBA"/>
</dbReference>
<evidence type="ECO:0000313" key="8">
    <source>
        <dbReference type="EMBL" id="ABM28432.1"/>
    </source>
</evidence>
<evidence type="ECO:0000256" key="5">
    <source>
        <dbReference type="ARBA" id="ARBA00023136"/>
    </source>
</evidence>
<dbReference type="PANTHER" id="PTHR30606:SF10">
    <property type="entry name" value="PHOSPHATIDYLINOSITOL MANNOSIDE ACYLTRANSFERASE"/>
    <property type="match status" value="1"/>
</dbReference>
<dbReference type="GO" id="GO:0016746">
    <property type="term" value="F:acyltransferase activity"/>
    <property type="evidence" value="ECO:0007669"/>
    <property type="project" value="UniProtKB-KW"/>
</dbReference>
<evidence type="ECO:0000256" key="7">
    <source>
        <dbReference type="SAM" id="SignalP"/>
    </source>
</evidence>
<keyword evidence="2" id="KW-1003">Cell membrane</keyword>
<gene>
    <name evidence="8" type="ordered locus">Dvul_1414</name>
</gene>
<organism evidence="8 9">
    <name type="scientific">Nitratidesulfovibrio vulgaris (strain DP4)</name>
    <name type="common">Desulfovibrio vulgaris</name>
    <dbReference type="NCBI Taxonomy" id="391774"/>
    <lineage>
        <taxon>Bacteria</taxon>
        <taxon>Pseudomonadati</taxon>
        <taxon>Thermodesulfobacteriota</taxon>
        <taxon>Desulfovibrionia</taxon>
        <taxon>Desulfovibrionales</taxon>
        <taxon>Desulfovibrionaceae</taxon>
        <taxon>Nitratidesulfovibrio</taxon>
    </lineage>
</organism>
<keyword evidence="6 8" id="KW-0012">Acyltransferase</keyword>
<dbReference type="RefSeq" id="WP_011792242.1">
    <property type="nucleotide sequence ID" value="NC_008751.1"/>
</dbReference>
<dbReference type="AlphaFoldDB" id="A0A0H3A7H5"/>
<name>A0A0H3A7H5_NITV4</name>
<dbReference type="GO" id="GO:0005886">
    <property type="term" value="C:plasma membrane"/>
    <property type="evidence" value="ECO:0007669"/>
    <property type="project" value="UniProtKB-SubCell"/>
</dbReference>
<dbReference type="HOGENOM" id="CLU_049421_4_0_7"/>
<comment type="subcellular location">
    <subcellularLocation>
        <location evidence="1">Cell inner membrane</location>
    </subcellularLocation>
</comment>
<keyword evidence="3" id="KW-0997">Cell inner membrane</keyword>
<dbReference type="KEGG" id="dvl:Dvul_1414"/>
<dbReference type="Pfam" id="PF03279">
    <property type="entry name" value="Lip_A_acyltrans"/>
    <property type="match status" value="1"/>
</dbReference>
<keyword evidence="4 8" id="KW-0808">Transferase</keyword>
<dbReference type="CDD" id="cd07984">
    <property type="entry name" value="LPLAT_LABLAT-like"/>
    <property type="match status" value="1"/>
</dbReference>
<evidence type="ECO:0000256" key="3">
    <source>
        <dbReference type="ARBA" id="ARBA00022519"/>
    </source>
</evidence>
<evidence type="ECO:0000256" key="1">
    <source>
        <dbReference type="ARBA" id="ARBA00004533"/>
    </source>
</evidence>
<evidence type="ECO:0000256" key="6">
    <source>
        <dbReference type="ARBA" id="ARBA00023315"/>
    </source>
</evidence>
<dbReference type="Proteomes" id="UP000009173">
    <property type="component" value="Chromosome"/>
</dbReference>
<proteinExistence type="predicted"/>
<reference evidence="9" key="1">
    <citation type="journal article" date="2009" name="Environ. Microbiol.">
        <title>Contribution of mobile genetic elements to Desulfovibrio vulgaris genome plasticity.</title>
        <authorList>
            <person name="Walker C.B."/>
            <person name="Stolyar S."/>
            <person name="Chivian D."/>
            <person name="Pinel N."/>
            <person name="Gabster J.A."/>
            <person name="Dehal P.S."/>
            <person name="He Z."/>
            <person name="Yang Z.K."/>
            <person name="Yen H.C."/>
            <person name="Zhou J."/>
            <person name="Wall J.D."/>
            <person name="Hazen T.C."/>
            <person name="Arkin A.P."/>
            <person name="Stahl D.A."/>
        </authorList>
    </citation>
    <scope>NUCLEOTIDE SEQUENCE [LARGE SCALE GENOMIC DNA]</scope>
    <source>
        <strain evidence="9">DP4</strain>
    </source>
</reference>
<evidence type="ECO:0000313" key="9">
    <source>
        <dbReference type="Proteomes" id="UP000009173"/>
    </source>
</evidence>
<feature type="signal peptide" evidence="7">
    <location>
        <begin position="1"/>
        <end position="19"/>
    </location>
</feature>
<keyword evidence="7" id="KW-0732">Signal</keyword>
<sequence precursor="true">MNRSASSFLLSALSGFASLAGKASFEGLATFGDRMGDLMWYAMPGRRQYTTQTIIERLGVPADRAEQLARASFRHNARSFLEILHVHRFGFEDRGGRLHIAQPDLFDALLRSNRPIVGVTAHLGAWELFSGLLGQFDASRPRIVVVRRQGNPTLNALIMRLRSARGAEVIEHRDAARKVLRGLKHNGMAGFLVDHNCNRREAVFLPFLGKQAAVNVGPALLALRAEAEVWPIFLVREDDRYVLRFSSPLDTRLVSGERAQRIETVAAFYTQAVEEHVRAFPEQWFWMHKRWKTRPVASEAPKGSKAPEEKDLSI</sequence>
<dbReference type="InterPro" id="IPR004960">
    <property type="entry name" value="LipA_acyltrans"/>
</dbReference>
<protein>
    <submittedName>
        <fullName evidence="8">Lipid A biosynthesis acyltransferase</fullName>
    </submittedName>
</protein>
<accession>A0A0H3A7H5</accession>
<dbReference type="PANTHER" id="PTHR30606">
    <property type="entry name" value="LIPID A BIOSYNTHESIS LAUROYL ACYLTRANSFERASE"/>
    <property type="match status" value="1"/>
</dbReference>
<dbReference type="EMBL" id="CP000527">
    <property type="protein sequence ID" value="ABM28432.1"/>
    <property type="molecule type" value="Genomic_DNA"/>
</dbReference>
<evidence type="ECO:0000256" key="2">
    <source>
        <dbReference type="ARBA" id="ARBA00022475"/>
    </source>
</evidence>
<feature type="chain" id="PRO_5002604292" evidence="7">
    <location>
        <begin position="20"/>
        <end position="314"/>
    </location>
</feature>